<evidence type="ECO:0000256" key="10">
    <source>
        <dbReference type="ARBA" id="ARBA00023198"/>
    </source>
</evidence>
<keyword evidence="3" id="KW-1003">Cell membrane</keyword>
<reference evidence="15 16" key="1">
    <citation type="submission" date="2024-05" db="EMBL/GenBank/DDBJ databases">
        <title>A high-quality chromosomal-level genome assembly of Topmouth culter (Culter alburnus).</title>
        <authorList>
            <person name="Zhao H."/>
        </authorList>
    </citation>
    <scope>NUCLEOTIDE SEQUENCE [LARGE SCALE GENOMIC DNA]</scope>
    <source>
        <strain evidence="15">CATC2023</strain>
        <tissue evidence="15">Muscle</tissue>
    </source>
</reference>
<evidence type="ECO:0008006" key="17">
    <source>
        <dbReference type="Google" id="ProtNLM"/>
    </source>
</evidence>
<protein>
    <recommendedName>
        <fullName evidence="17">Interleukin 17 receptor E</fullName>
    </recommendedName>
</protein>
<dbReference type="InterPro" id="IPR027841">
    <property type="entry name" value="IL-17_rcpt_C/E_N"/>
</dbReference>
<evidence type="ECO:0000313" key="16">
    <source>
        <dbReference type="Proteomes" id="UP001479290"/>
    </source>
</evidence>
<dbReference type="GO" id="GO:0006954">
    <property type="term" value="P:inflammatory response"/>
    <property type="evidence" value="ECO:0007669"/>
    <property type="project" value="UniProtKB-KW"/>
</dbReference>
<keyword evidence="6 12" id="KW-1133">Transmembrane helix</keyword>
<dbReference type="Proteomes" id="UP001479290">
    <property type="component" value="Unassembled WGS sequence"/>
</dbReference>
<dbReference type="PANTHER" id="PTHR15583">
    <property type="entry name" value="INTERLEUKIN-17 RECEPTOR"/>
    <property type="match status" value="1"/>
</dbReference>
<dbReference type="InterPro" id="IPR013568">
    <property type="entry name" value="SEFIR_dom"/>
</dbReference>
<name>A0AAW2A8L7_CULAL</name>
<evidence type="ECO:0000313" key="15">
    <source>
        <dbReference type="EMBL" id="KAK9970081.1"/>
    </source>
</evidence>
<evidence type="ECO:0000256" key="12">
    <source>
        <dbReference type="SAM" id="Phobius"/>
    </source>
</evidence>
<dbReference type="EMBL" id="JAWDJR010000008">
    <property type="protein sequence ID" value="KAK9970081.1"/>
    <property type="molecule type" value="Genomic_DNA"/>
</dbReference>
<evidence type="ECO:0000259" key="14">
    <source>
        <dbReference type="Pfam" id="PF15037"/>
    </source>
</evidence>
<evidence type="ECO:0000256" key="5">
    <source>
        <dbReference type="ARBA" id="ARBA00022729"/>
    </source>
</evidence>
<evidence type="ECO:0000256" key="6">
    <source>
        <dbReference type="ARBA" id="ARBA00022989"/>
    </source>
</evidence>
<evidence type="ECO:0000256" key="3">
    <source>
        <dbReference type="ARBA" id="ARBA00022475"/>
    </source>
</evidence>
<dbReference type="Pfam" id="PF08357">
    <property type="entry name" value="SEFIR"/>
    <property type="match status" value="1"/>
</dbReference>
<evidence type="ECO:0000256" key="9">
    <source>
        <dbReference type="ARBA" id="ARBA00023180"/>
    </source>
</evidence>
<evidence type="ECO:0000256" key="7">
    <source>
        <dbReference type="ARBA" id="ARBA00023136"/>
    </source>
</evidence>
<gene>
    <name evidence="15" type="ORF">ABG768_026049</name>
</gene>
<evidence type="ECO:0000256" key="8">
    <source>
        <dbReference type="ARBA" id="ARBA00023170"/>
    </source>
</evidence>
<dbReference type="GO" id="GO:0030368">
    <property type="term" value="F:interleukin-17 receptor activity"/>
    <property type="evidence" value="ECO:0007669"/>
    <property type="project" value="InterPro"/>
</dbReference>
<keyword evidence="5" id="KW-0732">Signal</keyword>
<organism evidence="15 16">
    <name type="scientific">Culter alburnus</name>
    <name type="common">Topmouth culter</name>
    <dbReference type="NCBI Taxonomy" id="194366"/>
    <lineage>
        <taxon>Eukaryota</taxon>
        <taxon>Metazoa</taxon>
        <taxon>Chordata</taxon>
        <taxon>Craniata</taxon>
        <taxon>Vertebrata</taxon>
        <taxon>Euteleostomi</taxon>
        <taxon>Actinopterygii</taxon>
        <taxon>Neopterygii</taxon>
        <taxon>Teleostei</taxon>
        <taxon>Ostariophysi</taxon>
        <taxon>Cypriniformes</taxon>
        <taxon>Xenocyprididae</taxon>
        <taxon>Xenocypridinae</taxon>
        <taxon>Culter</taxon>
    </lineage>
</organism>
<dbReference type="PANTHER" id="PTHR15583:SF21">
    <property type="entry name" value="INTERLEUKIN-17 RECEPTOR E-LIKE"/>
    <property type="match status" value="1"/>
</dbReference>
<evidence type="ECO:0000256" key="2">
    <source>
        <dbReference type="ARBA" id="ARBA00004479"/>
    </source>
</evidence>
<feature type="region of interest" description="Disordered" evidence="11">
    <location>
        <begin position="741"/>
        <end position="781"/>
    </location>
</feature>
<dbReference type="Gene3D" id="3.40.50.11530">
    <property type="match status" value="1"/>
</dbReference>
<dbReference type="Pfam" id="PF15037">
    <property type="entry name" value="IL17_R_N"/>
    <property type="match status" value="1"/>
</dbReference>
<feature type="transmembrane region" description="Helical" evidence="12">
    <location>
        <begin position="454"/>
        <end position="479"/>
    </location>
</feature>
<feature type="compositionally biased region" description="Basic residues" evidence="11">
    <location>
        <begin position="741"/>
        <end position="755"/>
    </location>
</feature>
<dbReference type="InterPro" id="IPR039465">
    <property type="entry name" value="IL-17_rcpt-like"/>
</dbReference>
<keyword evidence="4 12" id="KW-0812">Transmembrane</keyword>
<dbReference type="AlphaFoldDB" id="A0AAW2A8L7"/>
<accession>A0AAW2A8L7</accession>
<evidence type="ECO:0000259" key="13">
    <source>
        <dbReference type="Pfam" id="PF08357"/>
    </source>
</evidence>
<comment type="subcellular location">
    <subcellularLocation>
        <location evidence="1">Cell membrane</location>
        <topology evidence="1">Single-pass membrane protein</topology>
    </subcellularLocation>
    <subcellularLocation>
        <location evidence="2">Membrane</location>
        <topology evidence="2">Single-pass type I membrane protein</topology>
    </subcellularLocation>
</comment>
<evidence type="ECO:0000256" key="4">
    <source>
        <dbReference type="ARBA" id="ARBA00022692"/>
    </source>
</evidence>
<keyword evidence="10" id="KW-0395">Inflammatory response</keyword>
<proteinExistence type="predicted"/>
<keyword evidence="8" id="KW-0675">Receptor</keyword>
<evidence type="ECO:0000256" key="11">
    <source>
        <dbReference type="SAM" id="MobiDB-lite"/>
    </source>
</evidence>
<comment type="caution">
    <text evidence="15">The sequence shown here is derived from an EMBL/GenBank/DDBJ whole genome shotgun (WGS) entry which is preliminary data.</text>
</comment>
<dbReference type="GO" id="GO:0005886">
    <property type="term" value="C:plasma membrane"/>
    <property type="evidence" value="ECO:0007669"/>
    <property type="project" value="UniProtKB-SubCell"/>
</dbReference>
<sequence length="781" mass="88296">MYRPSFLAHVVLLFVVFKWSVCVKIVRRDILRVREEWRGADRHLPQLRLHTALLQQDACVRLRLCVRPLMGNETLTIDFSDSETGDSYTLLLLVWKRSSVLWCINSCSDDLLFQRHKARIQTREMNMTSHQAFWILRYDCFPARSGSTVTARVHRDSDLLISGSHMVQLTADDVDPVPEARVSVDEREKRFTVRMDTDQMVKISLCYKHSFPECVQLRYLGKINTTVNQTVDLSFPHLIPCVCVQLWFTGIDVRRNTQCPLKKRILPHGGDILSSSSARVLGSVLQWEPLCPDDQSDPSVSLCWRIHTQNSYCVPAPNATLYGAKRLEYNVSAVDKHPQMCVKFSLNGSHRVFCPFESEGRSEWSVTVVPGSLHLHVHLTSNVAASFAAQLCDRHKETCASRGHVISRQLEGGATEAELSLPFPFLSSGLCVQVWRLDLHGRRIICPDLTHRRWGLIISAALTLLAAVTLLVCFTRWLFKRRKLVWWSAERRPVLLVCSSNDTAHITAVCSLASGLQGELCMDVRLAQWMQCHPQSSLAQLGPVPWLYGQCQAVQKAGGLVLIAWSPDAHRAYLRWRKSERKAELCKTGLYSAVEEEEEEQMCCDEECMEKPMESSSITAPVFNAALSCLWTGIRGDCHGRGFGLVCFPSLNNNITCIPKRLRCVRKYCLPKDLPSLINDLTGSQDGTGKTRGRCWPRLLSKALSLCVSRQLAPRLEAKLPVPTDSPKFIPSFSQKLIMSRTKRKTWGQKKRRSKAVSPCSSRKGCSKKKTVPELQTPLDL</sequence>
<keyword evidence="7 12" id="KW-0472">Membrane</keyword>
<evidence type="ECO:0000256" key="1">
    <source>
        <dbReference type="ARBA" id="ARBA00004162"/>
    </source>
</evidence>
<keyword evidence="9" id="KW-0325">Glycoprotein</keyword>
<keyword evidence="16" id="KW-1185">Reference proteome</keyword>
<feature type="domain" description="SEFIR" evidence="13">
    <location>
        <begin position="492"/>
        <end position="681"/>
    </location>
</feature>
<feature type="domain" description="Interleukin-17 receptor C/E N-terminal" evidence="14">
    <location>
        <begin position="188"/>
        <end position="439"/>
    </location>
</feature>